<dbReference type="Proteomes" id="UP001651158">
    <property type="component" value="Unassembled WGS sequence"/>
</dbReference>
<keyword evidence="2" id="KW-1185">Reference proteome</keyword>
<organism evidence="1 2">
    <name type="scientific">Taenia crassiceps</name>
    <dbReference type="NCBI Taxonomy" id="6207"/>
    <lineage>
        <taxon>Eukaryota</taxon>
        <taxon>Metazoa</taxon>
        <taxon>Spiralia</taxon>
        <taxon>Lophotrochozoa</taxon>
        <taxon>Platyhelminthes</taxon>
        <taxon>Cestoda</taxon>
        <taxon>Eucestoda</taxon>
        <taxon>Cyclophyllidea</taxon>
        <taxon>Taeniidae</taxon>
        <taxon>Taenia</taxon>
    </lineage>
</organism>
<proteinExistence type="predicted"/>
<reference evidence="1 2" key="1">
    <citation type="journal article" date="2022" name="Front. Cell. Infect. Microbiol.">
        <title>The Genomes of Two Strains of Taenia crassiceps the Animal Model for the Study of Human Cysticercosis.</title>
        <authorList>
            <person name="Bobes R.J."/>
            <person name="Estrada K."/>
            <person name="Rios-Valencia D.G."/>
            <person name="Calderon-Gallegos A."/>
            <person name="de la Torre P."/>
            <person name="Carrero J.C."/>
            <person name="Sanchez-Flores A."/>
            <person name="Laclette J.P."/>
        </authorList>
    </citation>
    <scope>NUCLEOTIDE SEQUENCE [LARGE SCALE GENOMIC DNA]</scope>
    <source>
        <strain evidence="1">WFUcys</strain>
    </source>
</reference>
<comment type="caution">
    <text evidence="1">The sequence shown here is derived from an EMBL/GenBank/DDBJ whole genome shotgun (WGS) entry which is preliminary data.</text>
</comment>
<accession>A0ABR4QIU9</accession>
<evidence type="ECO:0000313" key="1">
    <source>
        <dbReference type="EMBL" id="KAL5109315.1"/>
    </source>
</evidence>
<evidence type="ECO:0000313" key="2">
    <source>
        <dbReference type="Proteomes" id="UP001651158"/>
    </source>
</evidence>
<protein>
    <submittedName>
        <fullName evidence="1">Uncharacterized protein</fullName>
    </submittedName>
</protein>
<name>A0ABR4QIU9_9CEST</name>
<dbReference type="EMBL" id="JAKROA010000003">
    <property type="protein sequence ID" value="KAL5109315.1"/>
    <property type="molecule type" value="Genomic_DNA"/>
</dbReference>
<sequence length="84" mass="9531">MRVSSNKSSTIEFEPPISRWWNHWRLSAVYYSPHFPLISKCLQGELLTRIAAGELDTQLSTWLSRATYTHGPARAVITPAKKSS</sequence>
<gene>
    <name evidence="1" type="ORF">TcWFU_008219</name>
</gene>